<keyword evidence="1" id="KW-0812">Transmembrane</keyword>
<keyword evidence="1" id="KW-1133">Transmembrane helix</keyword>
<evidence type="ECO:0000313" key="2">
    <source>
        <dbReference type="EMBL" id="KAK7087321.1"/>
    </source>
</evidence>
<keyword evidence="1" id="KW-0472">Membrane</keyword>
<dbReference type="AlphaFoldDB" id="A0AAN9AK53"/>
<accession>A0AAN9AK53</accession>
<evidence type="ECO:0000256" key="1">
    <source>
        <dbReference type="SAM" id="Phobius"/>
    </source>
</evidence>
<evidence type="ECO:0000313" key="3">
    <source>
        <dbReference type="EMBL" id="KAK7088330.1"/>
    </source>
</evidence>
<reference evidence="3 10" key="1">
    <citation type="submission" date="2024-02" db="EMBL/GenBank/DDBJ databases">
        <title>Chromosome-scale genome assembly of the rough periwinkle Littorina saxatilis.</title>
        <authorList>
            <person name="De Jode A."/>
            <person name="Faria R."/>
            <person name="Formenti G."/>
            <person name="Sims Y."/>
            <person name="Smith T.P."/>
            <person name="Tracey A."/>
            <person name="Wood J.M.D."/>
            <person name="Zagrodzka Z.B."/>
            <person name="Johannesson K."/>
            <person name="Butlin R.K."/>
            <person name="Leder E.H."/>
        </authorList>
    </citation>
    <scope>NUCLEOTIDE SEQUENCE [LARGE SCALE GENOMIC DNA]</scope>
    <source>
        <strain evidence="3">Snail1</strain>
        <tissue evidence="3">Muscle</tissue>
    </source>
</reference>
<comment type="caution">
    <text evidence="3">The sequence shown here is derived from an EMBL/GenBank/DDBJ whole genome shotgun (WGS) entry which is preliminary data.</text>
</comment>
<dbReference type="EMBL" id="JBAMIC010000022">
    <property type="protein sequence ID" value="KAK7091534.1"/>
    <property type="molecule type" value="Genomic_DNA"/>
</dbReference>
<organism evidence="3 10">
    <name type="scientific">Littorina saxatilis</name>
    <dbReference type="NCBI Taxonomy" id="31220"/>
    <lineage>
        <taxon>Eukaryota</taxon>
        <taxon>Metazoa</taxon>
        <taxon>Spiralia</taxon>
        <taxon>Lophotrochozoa</taxon>
        <taxon>Mollusca</taxon>
        <taxon>Gastropoda</taxon>
        <taxon>Caenogastropoda</taxon>
        <taxon>Littorinimorpha</taxon>
        <taxon>Littorinoidea</taxon>
        <taxon>Littorinidae</taxon>
        <taxon>Littorina</taxon>
    </lineage>
</organism>
<dbReference type="EMBL" id="JBAMIC010000011">
    <property type="protein sequence ID" value="KAK7100856.1"/>
    <property type="molecule type" value="Genomic_DNA"/>
</dbReference>
<evidence type="ECO:0000313" key="7">
    <source>
        <dbReference type="EMBL" id="KAK7106303.1"/>
    </source>
</evidence>
<proteinExistence type="predicted"/>
<protein>
    <submittedName>
        <fullName evidence="3">Uncharacterized protein</fullName>
    </submittedName>
</protein>
<feature type="transmembrane region" description="Helical" evidence="1">
    <location>
        <begin position="31"/>
        <end position="51"/>
    </location>
</feature>
<evidence type="ECO:0000313" key="9">
    <source>
        <dbReference type="EMBL" id="KAK7107545.1"/>
    </source>
</evidence>
<dbReference type="Proteomes" id="UP001374579">
    <property type="component" value="Unassembled WGS sequence"/>
</dbReference>
<evidence type="ECO:0000313" key="8">
    <source>
        <dbReference type="EMBL" id="KAK7107544.1"/>
    </source>
</evidence>
<evidence type="ECO:0000313" key="6">
    <source>
        <dbReference type="EMBL" id="KAK7100856.1"/>
    </source>
</evidence>
<dbReference type="EMBL" id="JBAMIC010004070">
    <property type="protein sequence ID" value="KAK7087321.1"/>
    <property type="molecule type" value="Genomic_DNA"/>
</dbReference>
<dbReference type="EMBL" id="JBAMIC010000004">
    <property type="protein sequence ID" value="KAK7107545.1"/>
    <property type="molecule type" value="Genomic_DNA"/>
</dbReference>
<keyword evidence="10" id="KW-1185">Reference proteome</keyword>
<evidence type="ECO:0000313" key="10">
    <source>
        <dbReference type="Proteomes" id="UP001374579"/>
    </source>
</evidence>
<sequence length="84" mass="10276">MYRYQKPHLEMYRYHQPHLEMNRMKTTVRRVILILIAHLLPAITLCCHHLHKGRKLAKAWLQQVSKVWFSRWLVGTPLPWHLKQ</sequence>
<gene>
    <name evidence="4" type="ORF">V1264_009200</name>
    <name evidence="5" type="ORF">V1264_009322</name>
    <name evidence="8" type="ORF">V1264_015448</name>
    <name evidence="9" type="ORF">V1264_015449</name>
    <name evidence="7" type="ORF">V1264_017572</name>
    <name evidence="2" type="ORF">V1264_021390</name>
    <name evidence="3" type="ORF">V1264_022259</name>
    <name evidence="6" type="ORF">V1264_023724</name>
</gene>
<evidence type="ECO:0000313" key="5">
    <source>
        <dbReference type="EMBL" id="KAK7091666.1"/>
    </source>
</evidence>
<dbReference type="EMBL" id="JBAMIC010000004">
    <property type="protein sequence ID" value="KAK7107544.1"/>
    <property type="molecule type" value="Genomic_DNA"/>
</dbReference>
<name>A0AAN9AK53_9CAEN</name>
<dbReference type="EMBL" id="JBAMIC010000007">
    <property type="protein sequence ID" value="KAK7106303.1"/>
    <property type="molecule type" value="Genomic_DNA"/>
</dbReference>
<dbReference type="EMBL" id="JBAMIC010004070">
    <property type="protein sequence ID" value="KAK7088330.1"/>
    <property type="molecule type" value="Genomic_DNA"/>
</dbReference>
<evidence type="ECO:0000313" key="4">
    <source>
        <dbReference type="EMBL" id="KAK7091534.1"/>
    </source>
</evidence>
<dbReference type="EMBL" id="JBAMIC010000022">
    <property type="protein sequence ID" value="KAK7091666.1"/>
    <property type="molecule type" value="Genomic_DNA"/>
</dbReference>